<evidence type="ECO:0000259" key="3">
    <source>
        <dbReference type="Pfam" id="PF00291"/>
    </source>
</evidence>
<dbReference type="Pfam" id="PF00291">
    <property type="entry name" value="PALP"/>
    <property type="match status" value="1"/>
</dbReference>
<feature type="domain" description="Tryptophan synthase beta chain-like PALP" evidence="3">
    <location>
        <begin position="37"/>
        <end position="347"/>
    </location>
</feature>
<dbReference type="PANTHER" id="PTHR42937">
    <property type="match status" value="1"/>
</dbReference>
<reference evidence="4 5" key="1">
    <citation type="submission" date="2016-11" db="EMBL/GenBank/DDBJ databases">
        <authorList>
            <person name="Jaros S."/>
            <person name="Januszkiewicz K."/>
            <person name="Wedrychowicz H."/>
        </authorList>
    </citation>
    <scope>NUCLEOTIDE SEQUENCE [LARGE SCALE GENOMIC DNA]</scope>
    <source>
        <strain evidence="4 5">DSM 44666</strain>
    </source>
</reference>
<keyword evidence="2" id="KW-0663">Pyridoxal phosphate</keyword>
<dbReference type="EMBL" id="FQVL01000012">
    <property type="protein sequence ID" value="SHF25508.1"/>
    <property type="molecule type" value="Genomic_DNA"/>
</dbReference>
<dbReference type="SUPFAM" id="SSF53686">
    <property type="entry name" value="Tryptophan synthase beta subunit-like PLP-dependent enzymes"/>
    <property type="match status" value="1"/>
</dbReference>
<comment type="cofactor">
    <cofactor evidence="1">
        <name>pyridoxal 5'-phosphate</name>
        <dbReference type="ChEBI" id="CHEBI:597326"/>
    </cofactor>
</comment>
<dbReference type="RefSeq" id="WP_073156595.1">
    <property type="nucleotide sequence ID" value="NZ_FQVL01000012.1"/>
</dbReference>
<dbReference type="Gene3D" id="3.40.50.1100">
    <property type="match status" value="2"/>
</dbReference>
<sequence length="394" mass="43789">MKWTKNQFKTIQKPDAFQHFKPGLVDHIHRFHKTIPEYSPTPLYQLKALSAKLGIGKIYVKDESKRFGLNAFKALGATYTIAKHFAKQLSIDLSSTNFLNLIERVKSLPTTTFATTTDGNHGKGVAWAASLFHQPARIFMPKGSASARLEAIRNLGAQAEMTDLNYDDTVKMVAKLAKENGWVLVQDTAWEGYEEIPIHIMQGYLTIIGEIKEQLSKESFNQISHVILQAGVGSFPAAIAAAIYQISNDPPSFIIVEPEQANCFYQSAFHSSGLPQRVYGNLTTMMAGLACGKPNPFAWAILKSTSDFFFSCADKVSEKGMRVLGNPLKEDPRIIAGESGAVPLGLLYELLSYNRWESIRSQLKLDLSSNILVINTEGDTDPVNYRNIVWGHEE</sequence>
<keyword evidence="4" id="KW-0456">Lyase</keyword>
<gene>
    <name evidence="4" type="ORF">SAMN05444392_11225</name>
</gene>
<dbReference type="InterPro" id="IPR010081">
    <property type="entry name" value="DiNH2opropionate_NH3_lyase"/>
</dbReference>
<dbReference type="InterPro" id="IPR001926">
    <property type="entry name" value="TrpB-like_PALP"/>
</dbReference>
<evidence type="ECO:0000256" key="2">
    <source>
        <dbReference type="ARBA" id="ARBA00022898"/>
    </source>
</evidence>
<evidence type="ECO:0000313" key="5">
    <source>
        <dbReference type="Proteomes" id="UP000184476"/>
    </source>
</evidence>
<dbReference type="PANTHER" id="PTHR42937:SF1">
    <property type="entry name" value="DIAMINOPROPIONATE AMMONIA-LYASE"/>
    <property type="match status" value="1"/>
</dbReference>
<evidence type="ECO:0000256" key="1">
    <source>
        <dbReference type="ARBA" id="ARBA00001933"/>
    </source>
</evidence>
<dbReference type="GO" id="GO:0008838">
    <property type="term" value="F:diaminopropionate ammonia-lyase activity"/>
    <property type="evidence" value="ECO:0007669"/>
    <property type="project" value="InterPro"/>
</dbReference>
<dbReference type="STRING" id="112248.SAMN05444392_11225"/>
<accession>A0A1M5A5E1</accession>
<dbReference type="OrthoDB" id="34584at2"/>
<dbReference type="CDD" id="cd00640">
    <property type="entry name" value="Trp-synth-beta_II"/>
    <property type="match status" value="1"/>
</dbReference>
<protein>
    <submittedName>
        <fullName evidence="4">Diaminopropionate ammonia-lyase</fullName>
    </submittedName>
</protein>
<dbReference type="NCBIfam" id="NF006058">
    <property type="entry name" value="PRK08206.1"/>
    <property type="match status" value="1"/>
</dbReference>
<dbReference type="Proteomes" id="UP000184476">
    <property type="component" value="Unassembled WGS sequence"/>
</dbReference>
<dbReference type="AlphaFoldDB" id="A0A1M5A5E1"/>
<dbReference type="GO" id="GO:0030170">
    <property type="term" value="F:pyridoxal phosphate binding"/>
    <property type="evidence" value="ECO:0007669"/>
    <property type="project" value="InterPro"/>
</dbReference>
<dbReference type="GO" id="GO:1901605">
    <property type="term" value="P:alpha-amino acid metabolic process"/>
    <property type="evidence" value="ECO:0007669"/>
    <property type="project" value="UniProtKB-ARBA"/>
</dbReference>
<evidence type="ECO:0000313" key="4">
    <source>
        <dbReference type="EMBL" id="SHF25508.1"/>
    </source>
</evidence>
<keyword evidence="5" id="KW-1185">Reference proteome</keyword>
<dbReference type="NCBIfam" id="TIGR01747">
    <property type="entry name" value="diampropi_NH3ly"/>
    <property type="match status" value="1"/>
</dbReference>
<proteinExistence type="predicted"/>
<organism evidence="4 5">
    <name type="scientific">Seinonella peptonophila</name>
    <dbReference type="NCBI Taxonomy" id="112248"/>
    <lineage>
        <taxon>Bacteria</taxon>
        <taxon>Bacillati</taxon>
        <taxon>Bacillota</taxon>
        <taxon>Bacilli</taxon>
        <taxon>Bacillales</taxon>
        <taxon>Thermoactinomycetaceae</taxon>
        <taxon>Seinonella</taxon>
    </lineage>
</organism>
<name>A0A1M5A5E1_9BACL</name>
<dbReference type="InterPro" id="IPR036052">
    <property type="entry name" value="TrpB-like_PALP_sf"/>
</dbReference>